<dbReference type="Proteomes" id="UP000554286">
    <property type="component" value="Unassembled WGS sequence"/>
</dbReference>
<evidence type="ECO:0000259" key="7">
    <source>
        <dbReference type="Pfam" id="PF13860"/>
    </source>
</evidence>
<comment type="similarity">
    <text evidence="1 5">Belongs to the FlgD family.</text>
</comment>
<dbReference type="Pfam" id="PF03963">
    <property type="entry name" value="FlgD"/>
    <property type="match status" value="1"/>
</dbReference>
<keyword evidence="8" id="KW-0282">Flagellum</keyword>
<keyword evidence="8" id="KW-0966">Cell projection</keyword>
<evidence type="ECO:0000256" key="5">
    <source>
        <dbReference type="RuleBase" id="RU362076"/>
    </source>
</evidence>
<reference evidence="8 9" key="1">
    <citation type="submission" date="2020-08" db="EMBL/GenBank/DDBJ databases">
        <title>Genome sequencing of Purple Non-Sulfur Bacteria from various extreme environments.</title>
        <authorList>
            <person name="Mayer M."/>
        </authorList>
    </citation>
    <scope>NUCLEOTIDE SEQUENCE [LARGE SCALE GENOMIC DNA]</scope>
    <source>
        <strain evidence="8 9">JA131</strain>
    </source>
</reference>
<evidence type="ECO:0000256" key="1">
    <source>
        <dbReference type="ARBA" id="ARBA00010577"/>
    </source>
</evidence>
<evidence type="ECO:0000256" key="2">
    <source>
        <dbReference type="ARBA" id="ARBA00016013"/>
    </source>
</evidence>
<evidence type="ECO:0000313" key="8">
    <source>
        <dbReference type="EMBL" id="MBB4266812.1"/>
    </source>
</evidence>
<comment type="caution">
    <text evidence="8">The sequence shown here is derived from an EMBL/GenBank/DDBJ whole genome shotgun (WGS) entry which is preliminary data.</text>
</comment>
<evidence type="ECO:0000256" key="3">
    <source>
        <dbReference type="ARBA" id="ARBA00022795"/>
    </source>
</evidence>
<feature type="compositionally biased region" description="Acidic residues" evidence="6">
    <location>
        <begin position="230"/>
        <end position="242"/>
    </location>
</feature>
<keyword evidence="8" id="KW-0969">Cilium</keyword>
<feature type="region of interest" description="Disordered" evidence="6">
    <location>
        <begin position="1"/>
        <end position="22"/>
    </location>
</feature>
<evidence type="ECO:0000313" key="9">
    <source>
        <dbReference type="Proteomes" id="UP000554286"/>
    </source>
</evidence>
<evidence type="ECO:0000256" key="6">
    <source>
        <dbReference type="SAM" id="MobiDB-lite"/>
    </source>
</evidence>
<dbReference type="InterPro" id="IPR025965">
    <property type="entry name" value="FlgD/Vpr_Ig-like"/>
</dbReference>
<keyword evidence="3 5" id="KW-1005">Bacterial flagellum biogenesis</keyword>
<protein>
    <recommendedName>
        <fullName evidence="2 5">Basal-body rod modification protein FlgD</fullName>
    </recommendedName>
</protein>
<evidence type="ECO:0000256" key="4">
    <source>
        <dbReference type="ARBA" id="ARBA00024746"/>
    </source>
</evidence>
<feature type="compositionally biased region" description="Gly residues" evidence="6">
    <location>
        <begin position="249"/>
        <end position="259"/>
    </location>
</feature>
<organism evidence="8 9">
    <name type="scientific">Roseospira visakhapatnamensis</name>
    <dbReference type="NCBI Taxonomy" id="390880"/>
    <lineage>
        <taxon>Bacteria</taxon>
        <taxon>Pseudomonadati</taxon>
        <taxon>Pseudomonadota</taxon>
        <taxon>Alphaproteobacteria</taxon>
        <taxon>Rhodospirillales</taxon>
        <taxon>Rhodospirillaceae</taxon>
        <taxon>Roseospira</taxon>
    </lineage>
</organism>
<feature type="region of interest" description="Disordered" evidence="6">
    <location>
        <begin position="227"/>
        <end position="268"/>
    </location>
</feature>
<dbReference type="InterPro" id="IPR005648">
    <property type="entry name" value="FlgD"/>
</dbReference>
<accession>A0A7W6RE86</accession>
<dbReference type="Gene3D" id="2.30.30.910">
    <property type="match status" value="1"/>
</dbReference>
<feature type="domain" description="FlgD/Vpr Ig-like" evidence="7">
    <location>
        <begin position="108"/>
        <end position="175"/>
    </location>
</feature>
<sequence>MVDPVATSGLVGDATSESGQSRNKLANDLDSFLTLLTTQLKAQDPLSPMDSTEFTNQLVLFAQVEQQINQNENLESLLKSTVKTQQAMAINFLDSYVEVEANKVMLLDSKAVFTYGLSGDAKSVKVLVKDADGAVVRTFEGNPTQGLHKITWDGTDKDGKTVDDGVYVLEVSATARDDAKDELKTWTTSLGKVTGVASDGNATYLAIGDLSVDLDKVLGVFNELPLDDVGGGDDIGDGDGGDGTDTAGDGTGDGSGDGDGTPDETETT</sequence>
<dbReference type="Gene3D" id="2.60.40.4070">
    <property type="match status" value="1"/>
</dbReference>
<proteinExistence type="inferred from homology"/>
<dbReference type="AlphaFoldDB" id="A0A7W6RE86"/>
<dbReference type="Pfam" id="PF13860">
    <property type="entry name" value="FlgD_ig"/>
    <property type="match status" value="1"/>
</dbReference>
<dbReference type="EMBL" id="JACIGK010000017">
    <property type="protein sequence ID" value="MBB4266812.1"/>
    <property type="molecule type" value="Genomic_DNA"/>
</dbReference>
<gene>
    <name evidence="8" type="ORF">GGD89_002448</name>
</gene>
<name>A0A7W6RE86_9PROT</name>
<keyword evidence="9" id="KW-1185">Reference proteome</keyword>
<dbReference type="GO" id="GO:0044781">
    <property type="term" value="P:bacterial-type flagellum organization"/>
    <property type="evidence" value="ECO:0007669"/>
    <property type="project" value="UniProtKB-UniRule"/>
</dbReference>
<dbReference type="RefSeq" id="WP_184045586.1">
    <property type="nucleotide sequence ID" value="NZ_JACIGK010000017.1"/>
</dbReference>
<comment type="function">
    <text evidence="4 5">Required for flagellar hook formation. May act as a scaffolding protein.</text>
</comment>